<sequence length="111" mass="12611">MSPVYPRDLGVPRNQPEERMGLFRSIISGSGQHGKWKETQGNHAHTLVHFPIQQTCQTRGIDRYGSSTSAPPTPQRLVPMKHRKQEIQPGFKLGRAWGKLPEDMCQRDILP</sequence>
<accession>A0A9Q3BGU4</accession>
<dbReference type="Proteomes" id="UP000765509">
    <property type="component" value="Unassembled WGS sequence"/>
</dbReference>
<evidence type="ECO:0000313" key="3">
    <source>
        <dbReference type="Proteomes" id="UP000765509"/>
    </source>
</evidence>
<protein>
    <submittedName>
        <fullName evidence="2">Uncharacterized protein</fullName>
    </submittedName>
</protein>
<name>A0A9Q3BGU4_9BASI</name>
<dbReference type="EMBL" id="AVOT02001049">
    <property type="protein sequence ID" value="MBW0465466.1"/>
    <property type="molecule type" value="Genomic_DNA"/>
</dbReference>
<evidence type="ECO:0000256" key="1">
    <source>
        <dbReference type="SAM" id="MobiDB-lite"/>
    </source>
</evidence>
<evidence type="ECO:0000313" key="2">
    <source>
        <dbReference type="EMBL" id="MBW0465466.1"/>
    </source>
</evidence>
<gene>
    <name evidence="2" type="ORF">O181_005181</name>
</gene>
<comment type="caution">
    <text evidence="2">The sequence shown here is derived from an EMBL/GenBank/DDBJ whole genome shotgun (WGS) entry which is preliminary data.</text>
</comment>
<dbReference type="AlphaFoldDB" id="A0A9Q3BGU4"/>
<reference evidence="2" key="1">
    <citation type="submission" date="2021-03" db="EMBL/GenBank/DDBJ databases">
        <title>Draft genome sequence of rust myrtle Austropuccinia psidii MF-1, a brazilian biotype.</title>
        <authorList>
            <person name="Quecine M.C."/>
            <person name="Pachon D.M.R."/>
            <person name="Bonatelli M.L."/>
            <person name="Correr F.H."/>
            <person name="Franceschini L.M."/>
            <person name="Leite T.F."/>
            <person name="Margarido G.R.A."/>
            <person name="Almeida C.A."/>
            <person name="Ferrarezi J.A."/>
            <person name="Labate C.A."/>
        </authorList>
    </citation>
    <scope>NUCLEOTIDE SEQUENCE</scope>
    <source>
        <strain evidence="2">MF-1</strain>
    </source>
</reference>
<feature type="region of interest" description="Disordered" evidence="1">
    <location>
        <begin position="61"/>
        <end position="84"/>
    </location>
</feature>
<organism evidence="2 3">
    <name type="scientific">Austropuccinia psidii MF-1</name>
    <dbReference type="NCBI Taxonomy" id="1389203"/>
    <lineage>
        <taxon>Eukaryota</taxon>
        <taxon>Fungi</taxon>
        <taxon>Dikarya</taxon>
        <taxon>Basidiomycota</taxon>
        <taxon>Pucciniomycotina</taxon>
        <taxon>Pucciniomycetes</taxon>
        <taxon>Pucciniales</taxon>
        <taxon>Sphaerophragmiaceae</taxon>
        <taxon>Austropuccinia</taxon>
    </lineage>
</organism>
<proteinExistence type="predicted"/>
<keyword evidence="3" id="KW-1185">Reference proteome</keyword>